<evidence type="ECO:0000313" key="2">
    <source>
        <dbReference type="Proteomes" id="UP000215767"/>
    </source>
</evidence>
<protein>
    <submittedName>
        <fullName evidence="1">Uncharacterized protein</fullName>
    </submittedName>
</protein>
<gene>
    <name evidence="1" type="ORF">CAL28_08035</name>
</gene>
<dbReference type="AlphaFoldDB" id="A0A261UC21"/>
<evidence type="ECO:0000313" key="1">
    <source>
        <dbReference type="EMBL" id="OZI59484.1"/>
    </source>
</evidence>
<comment type="caution">
    <text evidence="1">The sequence shown here is derived from an EMBL/GenBank/DDBJ whole genome shotgun (WGS) entry which is preliminary data.</text>
</comment>
<proteinExistence type="predicted"/>
<dbReference type="Proteomes" id="UP000215767">
    <property type="component" value="Unassembled WGS sequence"/>
</dbReference>
<sequence>MRDTESFEYRGHRVTIEIRQPSAESDTGVYMTTIMVAGPAADGSFAPPEYLCKRSQYVFLDDAAAREAAVTRAKAYIDDRLAR</sequence>
<dbReference type="EMBL" id="NEVS01000004">
    <property type="protein sequence ID" value="OZI59484.1"/>
    <property type="molecule type" value="Genomic_DNA"/>
</dbReference>
<name>A0A261UC21_9BORD</name>
<reference evidence="2" key="1">
    <citation type="submission" date="2017-05" db="EMBL/GenBank/DDBJ databases">
        <title>Complete and WGS of Bordetella genogroups.</title>
        <authorList>
            <person name="Spilker T."/>
            <person name="Lipuma J."/>
        </authorList>
    </citation>
    <scope>NUCLEOTIDE SEQUENCE [LARGE SCALE GENOMIC DNA]</scope>
    <source>
        <strain evidence="2">AU8856</strain>
    </source>
</reference>
<keyword evidence="2" id="KW-1185">Reference proteome</keyword>
<accession>A0A261UC21</accession>
<organism evidence="1 2">
    <name type="scientific">Bordetella genomosp. 11</name>
    <dbReference type="NCBI Taxonomy" id="1416808"/>
    <lineage>
        <taxon>Bacteria</taxon>
        <taxon>Pseudomonadati</taxon>
        <taxon>Pseudomonadota</taxon>
        <taxon>Betaproteobacteria</taxon>
        <taxon>Burkholderiales</taxon>
        <taxon>Alcaligenaceae</taxon>
        <taxon>Bordetella</taxon>
    </lineage>
</organism>
<dbReference type="RefSeq" id="WP_094840919.1">
    <property type="nucleotide sequence ID" value="NZ_NEVS01000004.1"/>
</dbReference>
<dbReference type="OrthoDB" id="8641356at2"/>